<dbReference type="HOGENOM" id="CLU_2662167_0_0_2"/>
<dbReference type="STRING" id="589924.Ferp_2043"/>
<sequence>MEERVKVELEIPKELYELVKEFCEWAGKDFTEYLEECIIENVKSDLDYLKSLKAFIPRVEEFNKKLKEIEETSSP</sequence>
<dbReference type="AlphaFoldDB" id="D3S0B4"/>
<dbReference type="RefSeq" id="WP_012966516.1">
    <property type="nucleotide sequence ID" value="NC_013849.1"/>
</dbReference>
<protein>
    <submittedName>
        <fullName evidence="1">Uncharacterized protein</fullName>
    </submittedName>
</protein>
<reference evidence="2" key="1">
    <citation type="submission" date="2010-02" db="EMBL/GenBank/DDBJ databases">
        <title>Complete sequence of Ferroglobus placidus DSM 10642.</title>
        <authorList>
            <consortium name="US DOE Joint Genome Institute"/>
            <person name="Lucas S."/>
            <person name="Copeland A."/>
            <person name="Lapidus A."/>
            <person name="Cheng J.-F."/>
            <person name="Bruce D."/>
            <person name="Goodwin L."/>
            <person name="Pitluck S."/>
            <person name="Saunders E."/>
            <person name="Brettin T."/>
            <person name="Detter J.C."/>
            <person name="Han C."/>
            <person name="Tapia R."/>
            <person name="Larimer F."/>
            <person name="Land M."/>
            <person name="Hauser L."/>
            <person name="Kyrpides N."/>
            <person name="Ivanova N."/>
            <person name="Holmes D."/>
            <person name="Lovley D."/>
            <person name="Kyrpides N."/>
            <person name="Anderson I.J."/>
            <person name="Woyke T."/>
        </authorList>
    </citation>
    <scope>NUCLEOTIDE SEQUENCE [LARGE SCALE GENOMIC DNA]</scope>
    <source>
        <strain evidence="2">DSM 10642 / AEDII12DO</strain>
    </source>
</reference>
<proteinExistence type="predicted"/>
<keyword evidence="2" id="KW-1185">Reference proteome</keyword>
<reference evidence="1 2" key="2">
    <citation type="journal article" date="2011" name="Stand. Genomic Sci.">
        <title>Complete genome sequence of Ferroglobus placidus AEDII12DO.</title>
        <authorList>
            <person name="Anderson I."/>
            <person name="Risso C."/>
            <person name="Holmes D."/>
            <person name="Lucas S."/>
            <person name="Copeland A."/>
            <person name="Lapidus A."/>
            <person name="Cheng J.F."/>
            <person name="Bruce D."/>
            <person name="Goodwin L."/>
            <person name="Pitluck S."/>
            <person name="Saunders E."/>
            <person name="Brettin T."/>
            <person name="Detter J.C."/>
            <person name="Han C."/>
            <person name="Tapia R."/>
            <person name="Larimer F."/>
            <person name="Land M."/>
            <person name="Hauser L."/>
            <person name="Woyke T."/>
            <person name="Lovley D."/>
            <person name="Kyrpides N."/>
            <person name="Ivanova N."/>
        </authorList>
    </citation>
    <scope>NUCLEOTIDE SEQUENCE [LARGE SCALE GENOMIC DNA]</scope>
    <source>
        <strain evidence="2">DSM 10642 / AEDII12DO</strain>
    </source>
</reference>
<gene>
    <name evidence="1" type="ordered locus">Ferp_2043</name>
</gene>
<dbReference type="EMBL" id="CP001899">
    <property type="protein sequence ID" value="ADC66177.1"/>
    <property type="molecule type" value="Genomic_DNA"/>
</dbReference>
<name>D3S0B4_FERPA</name>
<evidence type="ECO:0000313" key="1">
    <source>
        <dbReference type="EMBL" id="ADC66177.1"/>
    </source>
</evidence>
<dbReference type="KEGG" id="fpl:Ferp_2043"/>
<evidence type="ECO:0000313" key="2">
    <source>
        <dbReference type="Proteomes" id="UP000002613"/>
    </source>
</evidence>
<organism evidence="1 2">
    <name type="scientific">Ferroglobus placidus (strain DSM 10642 / AEDII12DO)</name>
    <dbReference type="NCBI Taxonomy" id="589924"/>
    <lineage>
        <taxon>Archaea</taxon>
        <taxon>Methanobacteriati</taxon>
        <taxon>Methanobacteriota</taxon>
        <taxon>Archaeoglobi</taxon>
        <taxon>Archaeoglobales</taxon>
        <taxon>Archaeoglobaceae</taxon>
        <taxon>Ferroglobus</taxon>
    </lineage>
</organism>
<dbReference type="Proteomes" id="UP000002613">
    <property type="component" value="Chromosome"/>
</dbReference>
<dbReference type="GeneID" id="8779576"/>
<accession>D3S0B4</accession>
<dbReference type="PaxDb" id="589924-Ferp_2043"/>